<evidence type="ECO:0000313" key="8">
    <source>
        <dbReference type="EMBL" id="MBV3392348.1"/>
    </source>
</evidence>
<dbReference type="Pfam" id="PF08282">
    <property type="entry name" value="Hydrolase_3"/>
    <property type="match status" value="1"/>
</dbReference>
<feature type="transmembrane region" description="Helical" evidence="6">
    <location>
        <begin position="54"/>
        <end position="75"/>
    </location>
</feature>
<dbReference type="Gene3D" id="3.30.1240.10">
    <property type="match status" value="1"/>
</dbReference>
<dbReference type="AlphaFoldDB" id="A0AAW4MSY6"/>
<protein>
    <submittedName>
        <fullName evidence="7">FUSC family protein</fullName>
    </submittedName>
</protein>
<feature type="transmembrane region" description="Helical" evidence="6">
    <location>
        <begin position="81"/>
        <end position="99"/>
    </location>
</feature>
<keyword evidence="5 6" id="KW-0472">Membrane</keyword>
<sequence length="418" mass="48072">MPRIGLRIIKTSIAVFIIMVLFTLFGVQRSPFYVLITTIICIQPDKENEKNQALVRALGTLIGAITGAIVMFLQPFIHIDLAWDLLNALFIMLTIYLTVLFKVQHMAFMACVAYLSVAVIPHAGISPYAFLFYRVLDTCIGVGVGYLVCTLHLPVKRRNDVLFVAELDDMEQTAHQQLNDFNKTQLNKIVDDGALFTIITKRTPASMQAEIEHLKLHLPVIALDGAILYDVPKNELLCTYPLSQTLGTKITQLLDDKHLNYFYHVLKDDVLLTYYNSFDQSEQMDYYDMMRQSPYRNYIFGMPTHSYQPLYISILNTKEIIYDIIDDLIDLGLHKQLRYFVEEDYFEGMCLLKILSYDATPENMLERLKEKLDIKESIVYGSSDAICDVIVPDNDFNSIVKSIHNEYEGIQMKRRQPQ</sequence>
<evidence type="ECO:0000256" key="4">
    <source>
        <dbReference type="ARBA" id="ARBA00022989"/>
    </source>
</evidence>
<dbReference type="Proteomes" id="UP001197492">
    <property type="component" value="Unassembled WGS sequence"/>
</dbReference>
<organism evidence="7 9">
    <name type="scientific">Catenibacterium mitsuokai</name>
    <dbReference type="NCBI Taxonomy" id="100886"/>
    <lineage>
        <taxon>Bacteria</taxon>
        <taxon>Bacillati</taxon>
        <taxon>Bacillota</taxon>
        <taxon>Erysipelotrichia</taxon>
        <taxon>Erysipelotrichales</taxon>
        <taxon>Coprobacillaceae</taxon>
        <taxon>Catenibacterium</taxon>
    </lineage>
</organism>
<dbReference type="Pfam" id="PF06081">
    <property type="entry name" value="ArAE_1"/>
    <property type="match status" value="1"/>
</dbReference>
<evidence type="ECO:0000256" key="3">
    <source>
        <dbReference type="ARBA" id="ARBA00022692"/>
    </source>
</evidence>
<dbReference type="InterPro" id="IPR023214">
    <property type="entry name" value="HAD_sf"/>
</dbReference>
<dbReference type="RefSeq" id="WP_022424521.1">
    <property type="nucleotide sequence ID" value="NZ_JAHOEB010000015.1"/>
</dbReference>
<evidence type="ECO:0000256" key="1">
    <source>
        <dbReference type="ARBA" id="ARBA00004651"/>
    </source>
</evidence>
<evidence type="ECO:0000313" key="9">
    <source>
        <dbReference type="Proteomes" id="UP001196408"/>
    </source>
</evidence>
<dbReference type="InterPro" id="IPR036412">
    <property type="entry name" value="HAD-like_sf"/>
</dbReference>
<dbReference type="GO" id="GO:0005886">
    <property type="term" value="C:plasma membrane"/>
    <property type="evidence" value="ECO:0007669"/>
    <property type="project" value="UniProtKB-SubCell"/>
</dbReference>
<dbReference type="EMBL" id="JAHOEL010000015">
    <property type="protein sequence ID" value="MBV3392348.1"/>
    <property type="molecule type" value="Genomic_DNA"/>
</dbReference>
<evidence type="ECO:0000256" key="5">
    <source>
        <dbReference type="ARBA" id="ARBA00023136"/>
    </source>
</evidence>
<keyword evidence="10" id="KW-1185">Reference proteome</keyword>
<reference evidence="7 10" key="1">
    <citation type="submission" date="2021-06" db="EMBL/GenBank/DDBJ databases">
        <title>Collection of gut derived symbiotic bacterial strains cultured from healthy donors.</title>
        <authorList>
            <person name="Lin H."/>
            <person name="Littmann E."/>
            <person name="Pamer E.G."/>
        </authorList>
    </citation>
    <scope>NUCLEOTIDE SEQUENCE</scope>
    <source>
        <strain evidence="8 10">MSK.21.70</strain>
        <strain evidence="7">MSK.21.82</strain>
    </source>
</reference>
<accession>A0AAW4MSY6</accession>
<feature type="transmembrane region" description="Helical" evidence="6">
    <location>
        <begin position="12"/>
        <end position="42"/>
    </location>
</feature>
<evidence type="ECO:0000256" key="6">
    <source>
        <dbReference type="SAM" id="Phobius"/>
    </source>
</evidence>
<dbReference type="Proteomes" id="UP001196408">
    <property type="component" value="Unassembled WGS sequence"/>
</dbReference>
<evidence type="ECO:0000256" key="2">
    <source>
        <dbReference type="ARBA" id="ARBA00022475"/>
    </source>
</evidence>
<comment type="caution">
    <text evidence="7">The sequence shown here is derived from an EMBL/GenBank/DDBJ whole genome shotgun (WGS) entry which is preliminary data.</text>
</comment>
<feature type="transmembrane region" description="Helical" evidence="6">
    <location>
        <begin position="106"/>
        <end position="125"/>
    </location>
</feature>
<evidence type="ECO:0000313" key="10">
    <source>
        <dbReference type="Proteomes" id="UP001197492"/>
    </source>
</evidence>
<keyword evidence="3 6" id="KW-0812">Transmembrane</keyword>
<dbReference type="EMBL" id="JAHOEF010000014">
    <property type="protein sequence ID" value="MBV3382290.1"/>
    <property type="molecule type" value="Genomic_DNA"/>
</dbReference>
<dbReference type="Gene3D" id="3.40.50.1000">
    <property type="entry name" value="HAD superfamily/HAD-like"/>
    <property type="match status" value="1"/>
</dbReference>
<dbReference type="SUPFAM" id="SSF56784">
    <property type="entry name" value="HAD-like"/>
    <property type="match status" value="1"/>
</dbReference>
<name>A0AAW4MSY6_9FIRM</name>
<dbReference type="InterPro" id="IPR010343">
    <property type="entry name" value="ArAE_1"/>
</dbReference>
<keyword evidence="4 6" id="KW-1133">Transmembrane helix</keyword>
<gene>
    <name evidence="7" type="ORF">KSV97_03400</name>
    <name evidence="8" type="ORF">KSW06_03580</name>
</gene>
<evidence type="ECO:0000313" key="7">
    <source>
        <dbReference type="EMBL" id="MBV3382290.1"/>
    </source>
</evidence>
<proteinExistence type="predicted"/>
<keyword evidence="2" id="KW-1003">Cell membrane</keyword>
<comment type="subcellular location">
    <subcellularLocation>
        <location evidence="1">Cell membrane</location>
        <topology evidence="1">Multi-pass membrane protein</topology>
    </subcellularLocation>
</comment>